<dbReference type="Pfam" id="PF02463">
    <property type="entry name" value="SMC_N"/>
    <property type="match status" value="1"/>
</dbReference>
<dbReference type="SUPFAM" id="SSF52540">
    <property type="entry name" value="P-loop containing nucleoside triphosphate hydrolases"/>
    <property type="match status" value="1"/>
</dbReference>
<dbReference type="AlphaFoldDB" id="A0A6N2ZKM6"/>
<accession>A0A6N2ZKM6</accession>
<dbReference type="GO" id="GO:0000731">
    <property type="term" value="P:DNA synthesis involved in DNA repair"/>
    <property type="evidence" value="ECO:0007669"/>
    <property type="project" value="TreeGrafter"/>
</dbReference>
<dbReference type="RefSeq" id="WP_156849758.1">
    <property type="nucleotide sequence ID" value="NZ_CACRTP010000007.1"/>
</dbReference>
<protein>
    <recommendedName>
        <fullName evidence="1">RecF/RecN/SMC N-terminal domain-containing protein</fullName>
    </recommendedName>
</protein>
<dbReference type="InterPro" id="IPR027417">
    <property type="entry name" value="P-loop_NTPase"/>
</dbReference>
<dbReference type="InterPro" id="IPR003395">
    <property type="entry name" value="RecF/RecN/SMC_N"/>
</dbReference>
<evidence type="ECO:0000313" key="2">
    <source>
        <dbReference type="EMBL" id="VYT78498.1"/>
    </source>
</evidence>
<sequence>MAEDTRTYGEVIEAYKHIKKTRDNFGFPRKSIFHIHTPASHDYKLMENLGTDGYKKISEKELEDIIYERSIIPLINGKRDVKFGEDFDIFESKKEIYAFLLLANELLINQYEIAVVTDHNTFEGIDKLKICIHHLKKLKAKYNVETILFRGIEISCADKLHVVAILDDDKNNEEEVIKWLDEKLISEKDGVYVTSLEVMDFFSSLGAITYIAHIYSSNINKDKFLSGAYKKKLFSSENTRIVGLKNKNQIKGAKNFMKNYREDVNFLIDNDSHSIDTLDNNFFWIKGSDINFQMLKEALIDFDISVSYENMNKNKVYIEGLYVMFEESGFLSNKKKDGDFTVKFSDSLNCLIGGRGTGKSTVLETIDFVMTQSVHDENLLDFICKHGNVYLLFQCDRDEYIVEFISPYKEDDDNILSRFEEERPYQYGRRYYFNRDRIKKYMLKKYLNVYKITCSNVEEMDISNIEKVRNKTKVLSELYDNRYSVNDLVRYASGDEINRFIYDLMFKNKELEPFENKIKIKAKSGLSKFLRDIESILKNRREDVKKVLDPFNETQKGTLKIDYIQNDLVLEYPIEEIYKSKFSSIINRYNIKRENLEGFIFYIIDKKGLIIFLKSSINKDSSWINPKEFLEFTEESSFKVIDSNKTIINADIAKALISDLLIYATDDKNIDTWIGYFKNYFRKLEEYTILFNINSREDNKNLQEIYKDIKNLSLGQKVVAMLDFILGYGKYNNDFRPIVIDQPEDNLDSRYIYKNLVQQLRKTKNDRQVIIATHSATIVTNAMSDCVLVMDSDGVHGWVKNQGYPGEVAIKKEIINHMEGGIDSFKHKILIYKEALEK</sequence>
<dbReference type="PANTHER" id="PTHR32182:SF22">
    <property type="entry name" value="ATP-DEPENDENT ENDONUCLEASE, OLD FAMILY-RELATED"/>
    <property type="match status" value="1"/>
</dbReference>
<organism evidence="2">
    <name type="scientific">Finegoldia magna</name>
    <name type="common">Peptostreptococcus magnus</name>
    <dbReference type="NCBI Taxonomy" id="1260"/>
    <lineage>
        <taxon>Bacteria</taxon>
        <taxon>Bacillati</taxon>
        <taxon>Bacillota</taxon>
        <taxon>Tissierellia</taxon>
        <taxon>Tissierellales</taxon>
        <taxon>Peptoniphilaceae</taxon>
        <taxon>Finegoldia</taxon>
    </lineage>
</organism>
<dbReference type="InterPro" id="IPR016195">
    <property type="entry name" value="Pol/histidinol_Pase-like"/>
</dbReference>
<dbReference type="EMBL" id="CACRTP010000007">
    <property type="protein sequence ID" value="VYT78498.1"/>
    <property type="molecule type" value="Genomic_DNA"/>
</dbReference>
<dbReference type="SUPFAM" id="SSF89550">
    <property type="entry name" value="PHP domain-like"/>
    <property type="match status" value="1"/>
</dbReference>
<dbReference type="InterPro" id="IPR054798">
    <property type="entry name" value="Spaf_1101-like"/>
</dbReference>
<feature type="domain" description="RecF/RecN/SMC N-terminal" evidence="1">
    <location>
        <begin position="339"/>
        <end position="789"/>
    </location>
</feature>
<reference evidence="2" key="1">
    <citation type="submission" date="2019-11" db="EMBL/GenBank/DDBJ databases">
        <authorList>
            <person name="Feng L."/>
        </authorList>
    </citation>
    <scope>NUCLEOTIDE SEQUENCE</scope>
    <source>
        <strain evidence="2">FmagnaLFYP121</strain>
    </source>
</reference>
<proteinExistence type="predicted"/>
<dbReference type="PANTHER" id="PTHR32182">
    <property type="entry name" value="DNA REPLICATION AND REPAIR PROTEIN RECF"/>
    <property type="match status" value="1"/>
</dbReference>
<dbReference type="NCBIfam" id="NF045781">
    <property type="entry name" value="Spaf1101_AAA_ATP"/>
    <property type="match status" value="1"/>
</dbReference>
<dbReference type="GO" id="GO:0006302">
    <property type="term" value="P:double-strand break repair"/>
    <property type="evidence" value="ECO:0007669"/>
    <property type="project" value="TreeGrafter"/>
</dbReference>
<name>A0A6N2ZKM6_FINMA</name>
<gene>
    <name evidence="2" type="ORF">FMLFYP121_00548</name>
</gene>
<dbReference type="Gene3D" id="3.20.20.140">
    <property type="entry name" value="Metal-dependent hydrolases"/>
    <property type="match status" value="1"/>
</dbReference>
<dbReference type="Gene3D" id="3.40.50.300">
    <property type="entry name" value="P-loop containing nucleotide triphosphate hydrolases"/>
    <property type="match status" value="2"/>
</dbReference>
<evidence type="ECO:0000259" key="1">
    <source>
        <dbReference type="Pfam" id="PF02463"/>
    </source>
</evidence>